<feature type="transmembrane region" description="Helical" evidence="1">
    <location>
        <begin position="43"/>
        <end position="65"/>
    </location>
</feature>
<keyword evidence="1" id="KW-0472">Membrane</keyword>
<protein>
    <recommendedName>
        <fullName evidence="4">Rod shape-determining protein MreD</fullName>
    </recommendedName>
</protein>
<name>A0A6P1NFQ7_9PROT</name>
<dbReference type="RefSeq" id="WP_160618362.1">
    <property type="nucleotide sequence ID" value="NZ_CP047652.1"/>
</dbReference>
<proteinExistence type="predicted"/>
<organism evidence="2 3">
    <name type="scientific">Aristophania vespae</name>
    <dbReference type="NCBI Taxonomy" id="2697033"/>
    <lineage>
        <taxon>Bacteria</taxon>
        <taxon>Pseudomonadati</taxon>
        <taxon>Pseudomonadota</taxon>
        <taxon>Alphaproteobacteria</taxon>
        <taxon>Acetobacterales</taxon>
        <taxon>Acetobacteraceae</taxon>
        <taxon>Aristophania</taxon>
    </lineage>
</organism>
<dbReference type="Proteomes" id="UP000463975">
    <property type="component" value="Chromosome"/>
</dbReference>
<evidence type="ECO:0000256" key="1">
    <source>
        <dbReference type="SAM" id="Phobius"/>
    </source>
</evidence>
<keyword evidence="1" id="KW-1133">Transmembrane helix</keyword>
<dbReference type="EMBL" id="CP047652">
    <property type="protein sequence ID" value="QHI95284.1"/>
    <property type="molecule type" value="Genomic_DNA"/>
</dbReference>
<gene>
    <name evidence="2" type="ORF">GT348_02445</name>
</gene>
<feature type="transmembrane region" description="Helical" evidence="1">
    <location>
        <begin position="133"/>
        <end position="155"/>
    </location>
</feature>
<evidence type="ECO:0000313" key="2">
    <source>
        <dbReference type="EMBL" id="QHI95284.1"/>
    </source>
</evidence>
<evidence type="ECO:0000313" key="3">
    <source>
        <dbReference type="Proteomes" id="UP000463975"/>
    </source>
</evidence>
<feature type="transmembrane region" description="Helical" evidence="1">
    <location>
        <begin position="101"/>
        <end position="121"/>
    </location>
</feature>
<feature type="transmembrane region" description="Helical" evidence="1">
    <location>
        <begin position="77"/>
        <end position="95"/>
    </location>
</feature>
<dbReference type="KEGG" id="bomb:GT348_02445"/>
<sequence length="166" mass="18852">MRRFFRNRTVPSLVIIFTAIFFSAPFALPGQSEIQTAIILGTVWFWCLYAPLSLPLLFLFFSGLIAELFRSGPPGILLLWMLATYGVAHGWRFKLAQGRFLASWGAFSLTMIGGVILEWMLMSLRAGTLLSPLVALFQFALTVGIYPCLYVIFIWERRIFNSDKDL</sequence>
<dbReference type="AlphaFoldDB" id="A0A6P1NFQ7"/>
<accession>A0A6P1NFQ7</accession>
<reference evidence="2 3" key="1">
    <citation type="submission" date="2020-01" db="EMBL/GenBank/DDBJ databases">
        <title>Genome sequencing of strain KACC 21507.</title>
        <authorList>
            <person name="Heo J."/>
            <person name="Kim S.-J."/>
            <person name="Kim J.-S."/>
            <person name="Hong S.-B."/>
            <person name="Kwon S.-W."/>
        </authorList>
    </citation>
    <scope>NUCLEOTIDE SEQUENCE [LARGE SCALE GENOMIC DNA]</scope>
    <source>
        <strain evidence="2 3">KACC 21507</strain>
    </source>
</reference>
<keyword evidence="1" id="KW-0812">Transmembrane</keyword>
<keyword evidence="3" id="KW-1185">Reference proteome</keyword>
<evidence type="ECO:0008006" key="4">
    <source>
        <dbReference type="Google" id="ProtNLM"/>
    </source>
</evidence>